<dbReference type="FunFam" id="3.40.50.300:FF:000224">
    <property type="entry name" value="Energy-coupling factor transporter ATP-binding protein EcfA"/>
    <property type="match status" value="2"/>
</dbReference>
<dbReference type="OrthoDB" id="501320at2"/>
<dbReference type="Gene3D" id="3.40.50.300">
    <property type="entry name" value="P-loop containing nucleotide triphosphate hydrolases"/>
    <property type="match status" value="2"/>
</dbReference>
<dbReference type="SUPFAM" id="SSF52540">
    <property type="entry name" value="P-loop containing nucleoside triphosphate hydrolases"/>
    <property type="match status" value="2"/>
</dbReference>
<comment type="subcellular location">
    <subcellularLocation>
        <location evidence="1">Cell membrane</location>
    </subcellularLocation>
</comment>
<dbReference type="PANTHER" id="PTHR43553:SF24">
    <property type="entry name" value="ENERGY-COUPLING FACTOR TRANSPORTER ATP-BINDING PROTEIN ECFA1"/>
    <property type="match status" value="1"/>
</dbReference>
<feature type="domain" description="ABC transporter" evidence="9">
    <location>
        <begin position="306"/>
        <end position="543"/>
    </location>
</feature>
<keyword evidence="3" id="KW-0813">Transport</keyword>
<evidence type="ECO:0000256" key="7">
    <source>
        <dbReference type="ARBA" id="ARBA00022967"/>
    </source>
</evidence>
<proteinExistence type="inferred from homology"/>
<dbReference type="Proteomes" id="UP000317371">
    <property type="component" value="Unassembled WGS sequence"/>
</dbReference>
<evidence type="ECO:0000256" key="8">
    <source>
        <dbReference type="ARBA" id="ARBA00023136"/>
    </source>
</evidence>
<keyword evidence="6" id="KW-0067">ATP-binding</keyword>
<organism evidence="10 11">
    <name type="scientific">Litorilinea aerophila</name>
    <dbReference type="NCBI Taxonomy" id="1204385"/>
    <lineage>
        <taxon>Bacteria</taxon>
        <taxon>Bacillati</taxon>
        <taxon>Chloroflexota</taxon>
        <taxon>Caldilineae</taxon>
        <taxon>Caldilineales</taxon>
        <taxon>Caldilineaceae</taxon>
        <taxon>Litorilinea</taxon>
    </lineage>
</organism>
<dbReference type="InterPro" id="IPR017871">
    <property type="entry name" value="ABC_transporter-like_CS"/>
</dbReference>
<gene>
    <name evidence="10" type="ORF">FKZ61_22190</name>
</gene>
<dbReference type="InterPro" id="IPR003439">
    <property type="entry name" value="ABC_transporter-like_ATP-bd"/>
</dbReference>
<dbReference type="InterPro" id="IPR027417">
    <property type="entry name" value="P-loop_NTPase"/>
</dbReference>
<sequence length="584" mass="64807">MAPIIRVENVHFTYQPEGGQPIHALRGINLTVEPGEYLAIVGHNGSGKSTLAKHLNALLLPTQGDVWVRDWNTRDRRHTLEIRATVGMVFQTPDNQIVATIVEEDVAFGPENLGVPHDELVQRVDWSLEQVRMIPYRHRAPHLLSGGQKQRVCIAGVLAMKPEVLVLDESTAMLDPRGRAEVLETVRRLNREAGVTVIAITHFMHEALDADRVIVMADGQIALEGPPRAVFSQVERLRELQLDVPPLTALARTLHRHLPDFPADILTLDEMVEAVRRQLNGRPLAAALPSPPPPTDTGEPLAVAEHLVHDYMRGTPLAVRALHDVNLEIRPGEIVGILGHTGSGKSTAVQHLNGLLRPHGGRVVVLGHDLGDNRVDVRALRRRVGLVFQFPEAQLFERYVGDDIAYGPRNLKLSREEVRERVRRAMAAVGLDFDTFKDRFTFSLSGGEMRRVALAGVLALEPEILILDEPTAGLDPQGRRQLWEQILKLHDTGMALVIISHNMEELAEVCHRLYVIAEGRTVLEGTPAQIFGQPRRLREMGLDVPVVTSLVDRLAEARLVEAAPPIYTVEQATRWLGEALHGKL</sequence>
<dbReference type="InterPro" id="IPR015856">
    <property type="entry name" value="ABC_transpr_CbiO/EcfA_su"/>
</dbReference>
<dbReference type="PROSITE" id="PS50893">
    <property type="entry name" value="ABC_TRANSPORTER_2"/>
    <property type="match status" value="2"/>
</dbReference>
<dbReference type="CDD" id="cd03225">
    <property type="entry name" value="ABC_cobalt_CbiO_domain1"/>
    <property type="match status" value="2"/>
</dbReference>
<keyword evidence="7" id="KW-1278">Translocase</keyword>
<dbReference type="InterPro" id="IPR003593">
    <property type="entry name" value="AAA+_ATPase"/>
</dbReference>
<feature type="domain" description="ABC transporter" evidence="9">
    <location>
        <begin position="5"/>
        <end position="243"/>
    </location>
</feature>
<dbReference type="NCBIfam" id="NF010167">
    <property type="entry name" value="PRK13648.1"/>
    <property type="match status" value="2"/>
</dbReference>
<evidence type="ECO:0000256" key="4">
    <source>
        <dbReference type="ARBA" id="ARBA00022475"/>
    </source>
</evidence>
<dbReference type="FunCoup" id="A0A540V937">
    <property type="interactions" value="34"/>
</dbReference>
<comment type="caution">
    <text evidence="10">The sequence shown here is derived from an EMBL/GenBank/DDBJ whole genome shotgun (WGS) entry which is preliminary data.</text>
</comment>
<name>A0A540V937_9CHLR</name>
<evidence type="ECO:0000256" key="5">
    <source>
        <dbReference type="ARBA" id="ARBA00022741"/>
    </source>
</evidence>
<dbReference type="PANTHER" id="PTHR43553">
    <property type="entry name" value="HEAVY METAL TRANSPORTER"/>
    <property type="match status" value="1"/>
</dbReference>
<dbReference type="GO" id="GO:0043190">
    <property type="term" value="C:ATP-binding cassette (ABC) transporter complex"/>
    <property type="evidence" value="ECO:0007669"/>
    <property type="project" value="TreeGrafter"/>
</dbReference>
<keyword evidence="11" id="KW-1185">Reference proteome</keyword>
<reference evidence="10 11" key="1">
    <citation type="submission" date="2019-06" db="EMBL/GenBank/DDBJ databases">
        <title>Genome sequence of Litorilinea aerophila BAA-2444.</title>
        <authorList>
            <person name="Maclea K.S."/>
            <person name="Maurais E.G."/>
            <person name="Iannazzi L.C."/>
        </authorList>
    </citation>
    <scope>NUCLEOTIDE SEQUENCE [LARGE SCALE GENOMIC DNA]</scope>
    <source>
        <strain evidence="10 11">ATCC BAA-2444</strain>
    </source>
</reference>
<evidence type="ECO:0000313" key="11">
    <source>
        <dbReference type="Proteomes" id="UP000317371"/>
    </source>
</evidence>
<dbReference type="AlphaFoldDB" id="A0A540V937"/>
<evidence type="ECO:0000256" key="1">
    <source>
        <dbReference type="ARBA" id="ARBA00004236"/>
    </source>
</evidence>
<evidence type="ECO:0000313" key="10">
    <source>
        <dbReference type="EMBL" id="TQE93264.1"/>
    </source>
</evidence>
<dbReference type="SMART" id="SM00382">
    <property type="entry name" value="AAA"/>
    <property type="match status" value="2"/>
</dbReference>
<evidence type="ECO:0000259" key="9">
    <source>
        <dbReference type="PROSITE" id="PS50893"/>
    </source>
</evidence>
<dbReference type="PROSITE" id="PS00211">
    <property type="entry name" value="ABC_TRANSPORTER_1"/>
    <property type="match status" value="2"/>
</dbReference>
<evidence type="ECO:0000256" key="2">
    <source>
        <dbReference type="ARBA" id="ARBA00005417"/>
    </source>
</evidence>
<dbReference type="InterPro" id="IPR050095">
    <property type="entry name" value="ECF_ABC_transporter_ATP-bd"/>
</dbReference>
<keyword evidence="8" id="KW-0472">Membrane</keyword>
<dbReference type="Pfam" id="PF00005">
    <property type="entry name" value="ABC_tran"/>
    <property type="match status" value="2"/>
</dbReference>
<dbReference type="InParanoid" id="A0A540V937"/>
<keyword evidence="5" id="KW-0547">Nucleotide-binding</keyword>
<dbReference type="NCBIfam" id="TIGR04520">
    <property type="entry name" value="ECF_ATPase_1"/>
    <property type="match status" value="1"/>
</dbReference>
<dbReference type="InterPro" id="IPR030947">
    <property type="entry name" value="EcfA_1"/>
</dbReference>
<protein>
    <submittedName>
        <fullName evidence="10">Energy-coupling factor transporter ATPase</fullName>
    </submittedName>
</protein>
<dbReference type="GO" id="GO:0005524">
    <property type="term" value="F:ATP binding"/>
    <property type="evidence" value="ECO:0007669"/>
    <property type="project" value="UniProtKB-KW"/>
</dbReference>
<keyword evidence="4" id="KW-1003">Cell membrane</keyword>
<dbReference type="RefSeq" id="WP_141612362.1">
    <property type="nucleotide sequence ID" value="NZ_VIGC02000044.1"/>
</dbReference>
<evidence type="ECO:0000256" key="6">
    <source>
        <dbReference type="ARBA" id="ARBA00022840"/>
    </source>
</evidence>
<evidence type="ECO:0000256" key="3">
    <source>
        <dbReference type="ARBA" id="ARBA00022448"/>
    </source>
</evidence>
<dbReference type="GO" id="GO:0016887">
    <property type="term" value="F:ATP hydrolysis activity"/>
    <property type="evidence" value="ECO:0007669"/>
    <property type="project" value="InterPro"/>
</dbReference>
<accession>A0A540V937</accession>
<dbReference type="EMBL" id="VIGC01000044">
    <property type="protein sequence ID" value="TQE93264.1"/>
    <property type="molecule type" value="Genomic_DNA"/>
</dbReference>
<dbReference type="GO" id="GO:0042626">
    <property type="term" value="F:ATPase-coupled transmembrane transporter activity"/>
    <property type="evidence" value="ECO:0007669"/>
    <property type="project" value="TreeGrafter"/>
</dbReference>
<comment type="similarity">
    <text evidence="2">Belongs to the ABC transporter superfamily.</text>
</comment>